<feature type="signal peptide" evidence="4">
    <location>
        <begin position="1"/>
        <end position="26"/>
    </location>
</feature>
<proteinExistence type="inferred from homology"/>
<dbReference type="EMBL" id="JALKCG010000002">
    <property type="protein sequence ID" value="MCK0207955.1"/>
    <property type="molecule type" value="Genomic_DNA"/>
</dbReference>
<dbReference type="InterPro" id="IPR028082">
    <property type="entry name" value="Peripla_BP_I"/>
</dbReference>
<gene>
    <name evidence="6" type="ORF">MWN33_07895</name>
</gene>
<evidence type="ECO:0000256" key="2">
    <source>
        <dbReference type="ARBA" id="ARBA00022729"/>
    </source>
</evidence>
<reference evidence="7" key="1">
    <citation type="submission" date="2023-07" db="EMBL/GenBank/DDBJ databases">
        <title>Ancylobacter moscoviensis sp. nov., facultatively methylotrophic bacteria from activated sludge and the reclassification of Starkeya novella (Starkey 1934) Kelly et al. 2000 as Ancylobacter novellus comb. nov., Starkeya koreensis Im et al. 2006 as Ancylobacter koreensis comb.nov., Angulomicrobium tetraedrale Vasil'eva et al. 1986 as Ancylobacter tetraedralis comb. nov., Angulomicrobium amanitiforme Fritz et al. 2004 as Ancylobacter amanitiformis comb. nov. and Methylorhabdus multivorans Doronina et al. 1996 as Ancylobacter multivorans comb. nov. and emended description of the genus Ancylobacter.</title>
        <authorList>
            <person name="Doronina N."/>
            <person name="Chemodurova A."/>
            <person name="Grouzdev D."/>
            <person name="Koziaeva V."/>
            <person name="Shi W."/>
            <person name="Wu L."/>
            <person name="Kaparullina E."/>
        </authorList>
    </citation>
    <scope>NUCLEOTIDE SEQUENCE [LARGE SCALE GENOMIC DNA]</scope>
    <source>
        <strain evidence="7">Jip08</strain>
    </source>
</reference>
<dbReference type="InterPro" id="IPR028081">
    <property type="entry name" value="Leu-bd"/>
</dbReference>
<accession>A0ABT0DL06</accession>
<feature type="domain" description="Leucine-binding protein" evidence="5">
    <location>
        <begin position="46"/>
        <end position="378"/>
    </location>
</feature>
<evidence type="ECO:0000256" key="4">
    <source>
        <dbReference type="SAM" id="SignalP"/>
    </source>
</evidence>
<name>A0ABT0DL06_9HYPH</name>
<feature type="chain" id="PRO_5047371089" evidence="4">
    <location>
        <begin position="27"/>
        <end position="415"/>
    </location>
</feature>
<dbReference type="SUPFAM" id="SSF53822">
    <property type="entry name" value="Periplasmic binding protein-like I"/>
    <property type="match status" value="1"/>
</dbReference>
<organism evidence="6 7">
    <name type="scientific">Ancylobacter koreensis</name>
    <dbReference type="NCBI Taxonomy" id="266121"/>
    <lineage>
        <taxon>Bacteria</taxon>
        <taxon>Pseudomonadati</taxon>
        <taxon>Pseudomonadota</taxon>
        <taxon>Alphaproteobacteria</taxon>
        <taxon>Hyphomicrobiales</taxon>
        <taxon>Xanthobacteraceae</taxon>
        <taxon>Ancylobacter</taxon>
    </lineage>
</organism>
<keyword evidence="2 4" id="KW-0732">Signal</keyword>
<comment type="caution">
    <text evidence="6">The sequence shown here is derived from an EMBL/GenBank/DDBJ whole genome shotgun (WGS) entry which is preliminary data.</text>
</comment>
<comment type="similarity">
    <text evidence="1">Belongs to the leucine-binding protein family.</text>
</comment>
<evidence type="ECO:0000313" key="6">
    <source>
        <dbReference type="EMBL" id="MCK0207955.1"/>
    </source>
</evidence>
<dbReference type="Pfam" id="PF13458">
    <property type="entry name" value="Peripla_BP_6"/>
    <property type="match status" value="1"/>
</dbReference>
<dbReference type="CDD" id="cd06342">
    <property type="entry name" value="PBP1_ABC_LIVBP-like"/>
    <property type="match status" value="1"/>
</dbReference>
<protein>
    <submittedName>
        <fullName evidence="6">Branched-chain amino acid ABC transporter substrate-binding protein</fullName>
    </submittedName>
</protein>
<keyword evidence="7" id="KW-1185">Reference proteome</keyword>
<evidence type="ECO:0000256" key="3">
    <source>
        <dbReference type="ARBA" id="ARBA00022970"/>
    </source>
</evidence>
<dbReference type="InterPro" id="IPR051010">
    <property type="entry name" value="BCAA_transport"/>
</dbReference>
<evidence type="ECO:0000256" key="1">
    <source>
        <dbReference type="ARBA" id="ARBA00010062"/>
    </source>
</evidence>
<sequence>MAAHTSLKSAAVALAVTMLAALPAGAETKGPVTDENGVVVVPAGEPLQIGSFLSLTGADAALGIDARRGVEIALEKIGATYKGHPVEIVYEDETCSPEGGQTAATRLASNPELVAVLGPSCSGAGRAGVPILWQHKVPVVGVGPTSPTLTAPTRGPTFDGFVRVSFNDNATGKFAADYAFKTLGAKTAATLHDGSVYGEQVVRTFEAAFKAAGGEIVASEAVGAADTDLRPVLTRIGTKKPALLFAPLYVSTGAYLVRQMGEVASLKDTELLATDPILAPAFLTAAGKAAIGVKVVGIDFRPETLGPAYQGFVETYKSKFGEPPISSFHAYGYDALGLLLAAVDKAAVEKDGTLYIGKKALNDALHATAGYDGLTGKLSCSALGDCASPVYAVWEFTSEQPDSYALGTNPKRVDK</sequence>
<dbReference type="PANTHER" id="PTHR30483:SF6">
    <property type="entry name" value="PERIPLASMIC BINDING PROTEIN OF ABC TRANSPORTER FOR NATURAL AMINO ACIDS"/>
    <property type="match status" value="1"/>
</dbReference>
<dbReference type="RefSeq" id="WP_247199950.1">
    <property type="nucleotide sequence ID" value="NZ_JALKCG010000002.1"/>
</dbReference>
<evidence type="ECO:0000259" key="5">
    <source>
        <dbReference type="Pfam" id="PF13458"/>
    </source>
</evidence>
<keyword evidence="3" id="KW-0029">Amino-acid transport</keyword>
<dbReference type="PANTHER" id="PTHR30483">
    <property type="entry name" value="LEUCINE-SPECIFIC-BINDING PROTEIN"/>
    <property type="match status" value="1"/>
</dbReference>
<dbReference type="Gene3D" id="3.40.50.2300">
    <property type="match status" value="2"/>
</dbReference>
<dbReference type="Proteomes" id="UP001202867">
    <property type="component" value="Unassembled WGS sequence"/>
</dbReference>
<keyword evidence="3" id="KW-0813">Transport</keyword>
<evidence type="ECO:0000313" key="7">
    <source>
        <dbReference type="Proteomes" id="UP001202867"/>
    </source>
</evidence>